<name>A0A6M4B0D3_9SPHN</name>
<dbReference type="Pfam" id="PF07332">
    <property type="entry name" value="Phage_holin_3_6"/>
    <property type="match status" value="1"/>
</dbReference>
<keyword evidence="1" id="KW-1133">Transmembrane helix</keyword>
<reference evidence="2 3" key="1">
    <citation type="submission" date="2020-01" db="EMBL/GenBank/DDBJ databases">
        <title>Sphingomonas sp. strain CSW-10.</title>
        <authorList>
            <person name="Chen W.-M."/>
        </authorList>
    </citation>
    <scope>NUCLEOTIDE SEQUENCE [LARGE SCALE GENOMIC DNA]</scope>
    <source>
        <strain evidence="2 3">CSW-10</strain>
    </source>
</reference>
<sequence length="139" mass="13965">MTETPDPAGSATDSPAAVGDPAAFERAIDGSSPIDAIRLLAGEVRAAAASEMELAKACGAIVGASVKSISIWTAVALITLFVAVLTLAIGLVIALATITGPWLAALIVPAVLLIVCAIAAWRIRGAAHRAKAAVTRLSQ</sequence>
<gene>
    <name evidence="2" type="ORF">GV829_10395</name>
</gene>
<feature type="transmembrane region" description="Helical" evidence="1">
    <location>
        <begin position="102"/>
        <end position="121"/>
    </location>
</feature>
<keyword evidence="3" id="KW-1185">Reference proteome</keyword>
<keyword evidence="1" id="KW-0812">Transmembrane</keyword>
<evidence type="ECO:0000313" key="2">
    <source>
        <dbReference type="EMBL" id="QJQ32801.1"/>
    </source>
</evidence>
<dbReference type="InterPro" id="IPR009937">
    <property type="entry name" value="Phage_holin_3_6"/>
</dbReference>
<keyword evidence="1" id="KW-0472">Membrane</keyword>
<protein>
    <submittedName>
        <fullName evidence="2">Phage holin family protein</fullName>
    </submittedName>
</protein>
<organism evidence="2 3">
    <name type="scientific">Sphingomonas lacunae</name>
    <dbReference type="NCBI Taxonomy" id="2698828"/>
    <lineage>
        <taxon>Bacteria</taxon>
        <taxon>Pseudomonadati</taxon>
        <taxon>Pseudomonadota</taxon>
        <taxon>Alphaproteobacteria</taxon>
        <taxon>Sphingomonadales</taxon>
        <taxon>Sphingomonadaceae</taxon>
        <taxon>Sphingomonas</taxon>
    </lineage>
</organism>
<dbReference type="RefSeq" id="WP_169946426.1">
    <property type="nucleotide sequence ID" value="NZ_CP053015.1"/>
</dbReference>
<dbReference type="Proteomes" id="UP000503018">
    <property type="component" value="Chromosome"/>
</dbReference>
<dbReference type="KEGG" id="slan:GV829_10395"/>
<accession>A0A6M4B0D3</accession>
<evidence type="ECO:0000256" key="1">
    <source>
        <dbReference type="SAM" id="Phobius"/>
    </source>
</evidence>
<feature type="transmembrane region" description="Helical" evidence="1">
    <location>
        <begin position="71"/>
        <end position="96"/>
    </location>
</feature>
<dbReference type="AlphaFoldDB" id="A0A6M4B0D3"/>
<evidence type="ECO:0000313" key="3">
    <source>
        <dbReference type="Proteomes" id="UP000503018"/>
    </source>
</evidence>
<proteinExistence type="predicted"/>
<dbReference type="EMBL" id="CP053015">
    <property type="protein sequence ID" value="QJQ32801.1"/>
    <property type="molecule type" value="Genomic_DNA"/>
</dbReference>